<dbReference type="InterPro" id="IPR011050">
    <property type="entry name" value="Pectin_lyase_fold/virulence"/>
</dbReference>
<keyword evidence="1" id="KW-0732">Signal</keyword>
<protein>
    <submittedName>
        <fullName evidence="3">Right-handed parallel beta-helix repeat-containing protein</fullName>
    </submittedName>
</protein>
<dbReference type="EMBL" id="JADKGY010000010">
    <property type="protein sequence ID" value="MBK9983159.1"/>
    <property type="molecule type" value="Genomic_DNA"/>
</dbReference>
<dbReference type="SUPFAM" id="SSF51126">
    <property type="entry name" value="Pectin lyase-like"/>
    <property type="match status" value="1"/>
</dbReference>
<organism evidence="3 4">
    <name type="scientific">Candidatus Opimibacter skivensis</name>
    <dbReference type="NCBI Taxonomy" id="2982028"/>
    <lineage>
        <taxon>Bacteria</taxon>
        <taxon>Pseudomonadati</taxon>
        <taxon>Bacteroidota</taxon>
        <taxon>Saprospiria</taxon>
        <taxon>Saprospirales</taxon>
        <taxon>Saprospiraceae</taxon>
        <taxon>Candidatus Opimibacter</taxon>
    </lineage>
</organism>
<comment type="caution">
    <text evidence="3">The sequence shown here is derived from an EMBL/GenBank/DDBJ whole genome shotgun (WGS) entry which is preliminary data.</text>
</comment>
<evidence type="ECO:0000256" key="1">
    <source>
        <dbReference type="SAM" id="SignalP"/>
    </source>
</evidence>
<dbReference type="InterPro" id="IPR039448">
    <property type="entry name" value="Beta_helix"/>
</dbReference>
<dbReference type="AlphaFoldDB" id="A0A9D7SW00"/>
<feature type="chain" id="PRO_5038724099" evidence="1">
    <location>
        <begin position="20"/>
        <end position="426"/>
    </location>
</feature>
<dbReference type="InterPro" id="IPR006626">
    <property type="entry name" value="PbH1"/>
</dbReference>
<feature type="domain" description="Right handed beta helix" evidence="2">
    <location>
        <begin position="226"/>
        <end position="348"/>
    </location>
</feature>
<dbReference type="InterPro" id="IPR012334">
    <property type="entry name" value="Pectin_lyas_fold"/>
</dbReference>
<dbReference type="Proteomes" id="UP000808337">
    <property type="component" value="Unassembled WGS sequence"/>
</dbReference>
<dbReference type="Gene3D" id="2.160.20.10">
    <property type="entry name" value="Single-stranded right-handed beta-helix, Pectin lyase-like"/>
    <property type="match status" value="1"/>
</dbReference>
<gene>
    <name evidence="3" type="ORF">IPP15_12205</name>
</gene>
<dbReference type="SMART" id="SM00710">
    <property type="entry name" value="PbH1"/>
    <property type="match status" value="6"/>
</dbReference>
<reference evidence="3 4" key="1">
    <citation type="submission" date="2020-10" db="EMBL/GenBank/DDBJ databases">
        <title>Connecting structure to function with the recovery of over 1000 high-quality activated sludge metagenome-assembled genomes encoding full-length rRNA genes using long-read sequencing.</title>
        <authorList>
            <person name="Singleton C.M."/>
            <person name="Petriglieri F."/>
            <person name="Kristensen J.M."/>
            <person name="Kirkegaard R.H."/>
            <person name="Michaelsen T.Y."/>
            <person name="Andersen M.H."/>
            <person name="Karst S.M."/>
            <person name="Dueholm M.S."/>
            <person name="Nielsen P.H."/>
            <person name="Albertsen M."/>
        </authorList>
    </citation>
    <scope>NUCLEOTIDE SEQUENCE [LARGE SCALE GENOMIC DNA]</scope>
    <source>
        <strain evidence="3">Ribe_18-Q3-R11-54_MAXAC.273</strain>
    </source>
</reference>
<evidence type="ECO:0000313" key="4">
    <source>
        <dbReference type="Proteomes" id="UP000808337"/>
    </source>
</evidence>
<evidence type="ECO:0000313" key="3">
    <source>
        <dbReference type="EMBL" id="MBK9983159.1"/>
    </source>
</evidence>
<name>A0A9D7SW00_9BACT</name>
<sequence length="426" mass="44548">MRLLFLLSLLCISITIASAQVSITTTGTPPDPSSMLDIKNSTKGVLIPRMTFTQRNLISLPANALLIYQTDNNPGFYYNQGTPLAPVWLSLFSFLDIDNLRDRIPIDSLPYTISAPGSYYATANLSGTVGITITTSHVTLDLNGYTLKGTVGNTSEGIKVTAAVTNINIKNGGVANWGKEGIKAGLATNSSFSQLQIVANSFDGINTGNNDLISFVDAGTNGFDGIDMGESAAIFHCTASGNGNDGIEADAGSSFMQCTARGNTQEGFRATGASTISDCASSENLGDGYSCGAGSIVEQCTALHNSLSGFYLFSTSSASDNTSRNNGHHGFEFLNDCILQSNNASLNSFSGFSTTFNGGKLDNNNSSTNTQHGFNIQNTGGCLIIRNTASGNGISAFNIVPGNTFATAVTSATINTNTNPFANFQL</sequence>
<accession>A0A9D7SW00</accession>
<evidence type="ECO:0000259" key="2">
    <source>
        <dbReference type="Pfam" id="PF13229"/>
    </source>
</evidence>
<dbReference type="Pfam" id="PF13229">
    <property type="entry name" value="Beta_helix"/>
    <property type="match status" value="1"/>
</dbReference>
<feature type="signal peptide" evidence="1">
    <location>
        <begin position="1"/>
        <end position="19"/>
    </location>
</feature>
<proteinExistence type="predicted"/>